<dbReference type="GO" id="GO:1904047">
    <property type="term" value="F:S-adenosyl-L-methionine binding"/>
    <property type="evidence" value="ECO:0007669"/>
    <property type="project" value="TreeGrafter"/>
</dbReference>
<dbReference type="Gene3D" id="3.40.50.12110">
    <property type="match status" value="1"/>
</dbReference>
<gene>
    <name evidence="1" type="ORF">G3M78_04795</name>
</gene>
<dbReference type="PANTHER" id="PTHR37822:SF2">
    <property type="entry name" value="SPORE PHOTOPRODUCT LYASE"/>
    <property type="match status" value="1"/>
</dbReference>
<reference evidence="2" key="1">
    <citation type="submission" date="2020-02" db="EMBL/GenBank/DDBJ databases">
        <title>Genomic and physiological characterization of two novel Nitrospinaceae genera.</title>
        <authorList>
            <person name="Mueller A.J."/>
            <person name="Jung M.-Y."/>
            <person name="Strachan C.R."/>
            <person name="Herbold C.W."/>
            <person name="Kirkegaard R.H."/>
            <person name="Daims H."/>
        </authorList>
    </citation>
    <scope>NUCLEOTIDE SEQUENCE [LARGE SCALE GENOMIC DNA]</scope>
</reference>
<dbReference type="Proteomes" id="UP000594464">
    <property type="component" value="Chromosome"/>
</dbReference>
<evidence type="ECO:0000313" key="1">
    <source>
        <dbReference type="EMBL" id="QPJ64743.1"/>
    </source>
</evidence>
<dbReference type="PANTHER" id="PTHR37822">
    <property type="entry name" value="SPORE PHOTOPRODUCT LYASE-RELATED"/>
    <property type="match status" value="1"/>
</dbReference>
<dbReference type="Pfam" id="PF20903">
    <property type="entry name" value="SPL"/>
    <property type="match status" value="1"/>
</dbReference>
<sequence>MTFVPELIYIEPGVENEAFTREVLERFPSVPVESCADPAQAVEAIKQTQEDWFGACKRRLFLARFKGSFLKKCPGVSPGMVCCNYFVVNLMKNCVYDCSYCFLQDFLKNNPLLVAFVNIEDLLSELQASFDAHPDQEFRVGTGEITDSLAHDAGLPYSKALIPFFNRQSNAVLELKTKSDEIGNLLTQENTENVIVSWSLNPREIVDREEIGTPALEKRLAAARRCQEKGYRIGIHLDPIILFPGWERAYKDLVEEIFLNLNPDAIEWLSLGSFRYRSGLKQMIKERNPQTLLFSSEHVASKDGKFRYLRPLRNQAYETIRDYVKQRAESLSVYLCMETREVWEGATGALPKSDPHLKTFFSPTAKLVKQI</sequence>
<name>A0A7T0G2Y1_9BACT</name>
<organism evidence="1 2">
    <name type="scientific">Candidatus Nitrohelix vancouverensis</name>
    <dbReference type="NCBI Taxonomy" id="2705534"/>
    <lineage>
        <taxon>Bacteria</taxon>
        <taxon>Pseudomonadati</taxon>
        <taxon>Nitrospinota/Tectimicrobiota group</taxon>
        <taxon>Nitrospinota</taxon>
        <taxon>Nitrospinia</taxon>
        <taxon>Nitrospinales</taxon>
        <taxon>Nitrospinaceae</taxon>
        <taxon>Candidatus Nitrohelix</taxon>
    </lineage>
</organism>
<dbReference type="AlphaFoldDB" id="A0A7T0G2Y1"/>
<dbReference type="InterPro" id="IPR049539">
    <property type="entry name" value="SPL"/>
</dbReference>
<dbReference type="GO" id="GO:0003913">
    <property type="term" value="F:DNA photolyase activity"/>
    <property type="evidence" value="ECO:0007669"/>
    <property type="project" value="TreeGrafter"/>
</dbReference>
<dbReference type="GO" id="GO:0042601">
    <property type="term" value="C:endospore-forming forespore"/>
    <property type="evidence" value="ECO:0007669"/>
    <property type="project" value="TreeGrafter"/>
</dbReference>
<dbReference type="Gene3D" id="3.80.30.30">
    <property type="match status" value="1"/>
</dbReference>
<evidence type="ECO:0000313" key="2">
    <source>
        <dbReference type="Proteomes" id="UP000594464"/>
    </source>
</evidence>
<proteinExistence type="predicted"/>
<dbReference type="EMBL" id="CP048620">
    <property type="protein sequence ID" value="QPJ64743.1"/>
    <property type="molecule type" value="Genomic_DNA"/>
</dbReference>
<protein>
    <submittedName>
        <fullName evidence="1">Radical SAM protein</fullName>
    </submittedName>
</protein>
<dbReference type="KEGG" id="nva:G3M78_04795"/>
<dbReference type="GO" id="GO:0051539">
    <property type="term" value="F:4 iron, 4 sulfur cluster binding"/>
    <property type="evidence" value="ECO:0007669"/>
    <property type="project" value="TreeGrafter"/>
</dbReference>
<accession>A0A7T0G2Y1</accession>